<dbReference type="EMBL" id="VDFY01000088">
    <property type="protein sequence ID" value="TNH31024.1"/>
    <property type="molecule type" value="Genomic_DNA"/>
</dbReference>
<protein>
    <submittedName>
        <fullName evidence="2">Uncharacterized protein</fullName>
    </submittedName>
</protein>
<comment type="caution">
    <text evidence="2">The sequence shown here is derived from an EMBL/GenBank/DDBJ whole genome shotgun (WGS) entry which is preliminary data.</text>
</comment>
<keyword evidence="3" id="KW-1185">Reference proteome</keyword>
<gene>
    <name evidence="2" type="ORF">FHG89_04345</name>
</gene>
<feature type="compositionally biased region" description="Gly residues" evidence="1">
    <location>
        <begin position="23"/>
        <end position="37"/>
    </location>
</feature>
<name>A0A5C4QYG1_9ACTN</name>
<evidence type="ECO:0000313" key="2">
    <source>
        <dbReference type="EMBL" id="TNH31024.1"/>
    </source>
</evidence>
<evidence type="ECO:0000256" key="1">
    <source>
        <dbReference type="SAM" id="MobiDB-lite"/>
    </source>
</evidence>
<sequence>MIVRYPGGYAHHHGHGGRPAAVGGAGRGDPGRAGGGRLVVAGGCARPDGRAGRPAVGRAERQHRTGAGAGLRRPR</sequence>
<reference evidence="2 3" key="1">
    <citation type="submission" date="2019-06" db="EMBL/GenBank/DDBJ databases">
        <title>Micromonospora ordensis sp. nov., isolated from deep marine sediment.</title>
        <authorList>
            <person name="Veyisoglu A."/>
            <person name="Carro L."/>
            <person name="Klenk H.-P."/>
            <person name="Sahin N."/>
        </authorList>
    </citation>
    <scope>NUCLEOTIDE SEQUENCE [LARGE SCALE GENOMIC DNA]</scope>
    <source>
        <strain evidence="2 3">S2509</strain>
    </source>
</reference>
<evidence type="ECO:0000313" key="3">
    <source>
        <dbReference type="Proteomes" id="UP000306145"/>
    </source>
</evidence>
<organism evidence="2 3">
    <name type="scientific">Micromonospora orduensis</name>
    <dbReference type="NCBI Taxonomy" id="1420891"/>
    <lineage>
        <taxon>Bacteria</taxon>
        <taxon>Bacillati</taxon>
        <taxon>Actinomycetota</taxon>
        <taxon>Actinomycetes</taxon>
        <taxon>Micromonosporales</taxon>
        <taxon>Micromonosporaceae</taxon>
        <taxon>Micromonospora</taxon>
    </lineage>
</organism>
<proteinExistence type="predicted"/>
<accession>A0A5C4QYG1</accession>
<dbReference type="Proteomes" id="UP000306145">
    <property type="component" value="Unassembled WGS sequence"/>
</dbReference>
<dbReference type="AlphaFoldDB" id="A0A5C4QYG1"/>
<feature type="region of interest" description="Disordered" evidence="1">
    <location>
        <begin position="1"/>
        <end position="75"/>
    </location>
</feature>